<dbReference type="EMBL" id="LCHL01000007">
    <property type="protein sequence ID" value="KKT33846.1"/>
    <property type="molecule type" value="Genomic_DNA"/>
</dbReference>
<organism evidence="2 3">
    <name type="scientific">Candidatus Woesebacteria bacterium GW2011_GWB1_44_11b</name>
    <dbReference type="NCBI Taxonomy" id="1618580"/>
    <lineage>
        <taxon>Bacteria</taxon>
        <taxon>Candidatus Woeseibacteriota</taxon>
    </lineage>
</organism>
<dbReference type="Proteomes" id="UP000034192">
    <property type="component" value="Unassembled WGS sequence"/>
</dbReference>
<dbReference type="InterPro" id="IPR009019">
    <property type="entry name" value="KH_sf_prok-type"/>
</dbReference>
<protein>
    <submittedName>
        <fullName evidence="2">Uncharacterized protein</fullName>
    </submittedName>
</protein>
<dbReference type="Gene3D" id="3.30.300.20">
    <property type="match status" value="1"/>
</dbReference>
<proteinExistence type="predicted"/>
<dbReference type="Pfam" id="PF13083">
    <property type="entry name" value="KH_KhpA-B"/>
    <property type="match status" value="1"/>
</dbReference>
<sequence length="94" mass="10456">MAELGCYSFTGCERVNQMKKLLKFLVGKITGSDDFEIESVEENGRESLLVKANPEIIGMIIGKEGRTIKNIRRIAAIKATLENKLINISVEEKA</sequence>
<name>A0A0G1GFW2_9BACT</name>
<evidence type="ECO:0000256" key="1">
    <source>
        <dbReference type="PROSITE-ProRule" id="PRU00117"/>
    </source>
</evidence>
<gene>
    <name evidence="2" type="ORF">UW21_C0007G0008</name>
</gene>
<dbReference type="SUPFAM" id="SSF54814">
    <property type="entry name" value="Prokaryotic type KH domain (KH-domain type II)"/>
    <property type="match status" value="1"/>
</dbReference>
<evidence type="ECO:0000313" key="2">
    <source>
        <dbReference type="EMBL" id="KKT33846.1"/>
    </source>
</evidence>
<evidence type="ECO:0000313" key="3">
    <source>
        <dbReference type="Proteomes" id="UP000034192"/>
    </source>
</evidence>
<reference evidence="2 3" key="1">
    <citation type="journal article" date="2015" name="Nature">
        <title>rRNA introns, odd ribosomes, and small enigmatic genomes across a large radiation of phyla.</title>
        <authorList>
            <person name="Brown C.T."/>
            <person name="Hug L.A."/>
            <person name="Thomas B.C."/>
            <person name="Sharon I."/>
            <person name="Castelle C.J."/>
            <person name="Singh A."/>
            <person name="Wilkins M.J."/>
            <person name="Williams K.H."/>
            <person name="Banfield J.F."/>
        </authorList>
    </citation>
    <scope>NUCLEOTIDE SEQUENCE [LARGE SCALE GENOMIC DNA]</scope>
</reference>
<comment type="caution">
    <text evidence="2">The sequence shown here is derived from an EMBL/GenBank/DDBJ whole genome shotgun (WGS) entry which is preliminary data.</text>
</comment>
<dbReference type="GO" id="GO:0003723">
    <property type="term" value="F:RNA binding"/>
    <property type="evidence" value="ECO:0007669"/>
    <property type="project" value="UniProtKB-UniRule"/>
</dbReference>
<keyword evidence="1" id="KW-0694">RNA-binding</keyword>
<accession>A0A0G1GFW2</accession>
<dbReference type="AlphaFoldDB" id="A0A0G1GFW2"/>
<dbReference type="PROSITE" id="PS50084">
    <property type="entry name" value="KH_TYPE_1"/>
    <property type="match status" value="1"/>
</dbReference>
<dbReference type="InterPro" id="IPR015946">
    <property type="entry name" value="KH_dom-like_a/b"/>
</dbReference>